<feature type="compositionally biased region" description="Polar residues" evidence="2">
    <location>
        <begin position="203"/>
        <end position="215"/>
    </location>
</feature>
<dbReference type="SUPFAM" id="SSF46565">
    <property type="entry name" value="Chaperone J-domain"/>
    <property type="match status" value="1"/>
</dbReference>
<dbReference type="GO" id="GO:0036503">
    <property type="term" value="P:ERAD pathway"/>
    <property type="evidence" value="ECO:0007669"/>
    <property type="project" value="TreeGrafter"/>
</dbReference>
<dbReference type="Gene3D" id="1.10.287.110">
    <property type="entry name" value="DnaJ domain"/>
    <property type="match status" value="1"/>
</dbReference>
<dbReference type="PANTHER" id="PTHR44360:SF1">
    <property type="entry name" value="DNAJ HOMOLOG SUBFAMILY B MEMBER 9"/>
    <property type="match status" value="1"/>
</dbReference>
<feature type="compositionally biased region" description="Basic and acidic residues" evidence="2">
    <location>
        <begin position="107"/>
        <end position="123"/>
    </location>
</feature>
<dbReference type="Pfam" id="PF00226">
    <property type="entry name" value="DnaJ"/>
    <property type="match status" value="1"/>
</dbReference>
<dbReference type="CDD" id="cd06257">
    <property type="entry name" value="DnaJ"/>
    <property type="match status" value="1"/>
</dbReference>
<evidence type="ECO:0000313" key="5">
    <source>
        <dbReference type="Proteomes" id="UP001295423"/>
    </source>
</evidence>
<evidence type="ECO:0000313" key="4">
    <source>
        <dbReference type="EMBL" id="CAJ1950652.1"/>
    </source>
</evidence>
<dbReference type="SMART" id="SM00271">
    <property type="entry name" value="DnaJ"/>
    <property type="match status" value="1"/>
</dbReference>
<dbReference type="AlphaFoldDB" id="A0AAD2FS04"/>
<feature type="region of interest" description="Disordered" evidence="2">
    <location>
        <begin position="201"/>
        <end position="228"/>
    </location>
</feature>
<feature type="compositionally biased region" description="Basic residues" evidence="2">
    <location>
        <begin position="219"/>
        <end position="228"/>
    </location>
</feature>
<dbReference type="Proteomes" id="UP001295423">
    <property type="component" value="Unassembled WGS sequence"/>
</dbReference>
<feature type="region of interest" description="Disordered" evidence="2">
    <location>
        <begin position="107"/>
        <end position="130"/>
    </location>
</feature>
<evidence type="ECO:0000256" key="1">
    <source>
        <dbReference type="ARBA" id="ARBA00023186"/>
    </source>
</evidence>
<organism evidence="4 5">
    <name type="scientific">Cylindrotheca closterium</name>
    <dbReference type="NCBI Taxonomy" id="2856"/>
    <lineage>
        <taxon>Eukaryota</taxon>
        <taxon>Sar</taxon>
        <taxon>Stramenopiles</taxon>
        <taxon>Ochrophyta</taxon>
        <taxon>Bacillariophyta</taxon>
        <taxon>Bacillariophyceae</taxon>
        <taxon>Bacillariophycidae</taxon>
        <taxon>Bacillariales</taxon>
        <taxon>Bacillariaceae</taxon>
        <taxon>Cylindrotheca</taxon>
    </lineage>
</organism>
<dbReference type="PANTHER" id="PTHR44360">
    <property type="entry name" value="DNAJ HOMOLOG SUBFAMILY B MEMBER 9"/>
    <property type="match status" value="1"/>
</dbReference>
<keyword evidence="5" id="KW-1185">Reference proteome</keyword>
<name>A0AAD2FS04_9STRA</name>
<feature type="region of interest" description="Disordered" evidence="2">
    <location>
        <begin position="56"/>
        <end position="94"/>
    </location>
</feature>
<sequence>MSRTTTTTSSPVVWIYSKRHLTTSRRINNPFRVLGLPPNASFETVKKTFIQLAMQHHPDTSNTTTTTTSSSSPASSSSETSTNESSSSSSSSSDKFVAIRAAFEQIRKEHDRRQFHNKPPRDHDDDDDGDLLEHTEEDFLDWFRDLTGVRLTSDQRREMVHLYWKQHKRNGGRHSHGHSWDLARRLVSLQDVFLRNRGKRNPAMNTEETAANAFSTGPKLRRKRPTRR</sequence>
<dbReference type="GO" id="GO:0051787">
    <property type="term" value="F:misfolded protein binding"/>
    <property type="evidence" value="ECO:0007669"/>
    <property type="project" value="TreeGrafter"/>
</dbReference>
<feature type="compositionally biased region" description="Low complexity" evidence="2">
    <location>
        <begin position="60"/>
        <end position="93"/>
    </location>
</feature>
<dbReference type="PROSITE" id="PS50076">
    <property type="entry name" value="DNAJ_2"/>
    <property type="match status" value="1"/>
</dbReference>
<dbReference type="InterPro" id="IPR036869">
    <property type="entry name" value="J_dom_sf"/>
</dbReference>
<reference evidence="4" key="1">
    <citation type="submission" date="2023-08" db="EMBL/GenBank/DDBJ databases">
        <authorList>
            <person name="Audoor S."/>
            <person name="Bilcke G."/>
        </authorList>
    </citation>
    <scope>NUCLEOTIDE SEQUENCE</scope>
</reference>
<proteinExistence type="predicted"/>
<dbReference type="EMBL" id="CAKOGP040001770">
    <property type="protein sequence ID" value="CAJ1950652.1"/>
    <property type="molecule type" value="Genomic_DNA"/>
</dbReference>
<evidence type="ECO:0000256" key="2">
    <source>
        <dbReference type="SAM" id="MobiDB-lite"/>
    </source>
</evidence>
<protein>
    <recommendedName>
        <fullName evidence="3">J domain-containing protein</fullName>
    </recommendedName>
</protein>
<gene>
    <name evidence="4" type="ORF">CYCCA115_LOCUS12689</name>
</gene>
<dbReference type="InterPro" id="IPR001623">
    <property type="entry name" value="DnaJ_domain"/>
</dbReference>
<feature type="domain" description="J" evidence="3">
    <location>
        <begin position="29"/>
        <end position="119"/>
    </location>
</feature>
<comment type="caution">
    <text evidence="4">The sequence shown here is derived from an EMBL/GenBank/DDBJ whole genome shotgun (WGS) entry which is preliminary data.</text>
</comment>
<dbReference type="GO" id="GO:0051087">
    <property type="term" value="F:protein-folding chaperone binding"/>
    <property type="evidence" value="ECO:0007669"/>
    <property type="project" value="TreeGrafter"/>
</dbReference>
<keyword evidence="1" id="KW-0143">Chaperone</keyword>
<dbReference type="InterPro" id="IPR051948">
    <property type="entry name" value="Hsp70_co-chaperone_J-domain"/>
</dbReference>
<accession>A0AAD2FS04</accession>
<dbReference type="GO" id="GO:0005783">
    <property type="term" value="C:endoplasmic reticulum"/>
    <property type="evidence" value="ECO:0007669"/>
    <property type="project" value="TreeGrafter"/>
</dbReference>
<evidence type="ECO:0000259" key="3">
    <source>
        <dbReference type="PROSITE" id="PS50076"/>
    </source>
</evidence>
<dbReference type="PRINTS" id="PR00625">
    <property type="entry name" value="JDOMAIN"/>
</dbReference>